<feature type="domain" description="Thioredoxin" evidence="1">
    <location>
        <begin position="66"/>
        <end position="226"/>
    </location>
</feature>
<dbReference type="PROSITE" id="PS51352">
    <property type="entry name" value="THIOREDOXIN_2"/>
    <property type="match status" value="1"/>
</dbReference>
<dbReference type="PANTHER" id="PTHR43640">
    <property type="entry name" value="OS07G0260300 PROTEIN"/>
    <property type="match status" value="1"/>
</dbReference>
<dbReference type="InterPro" id="IPR036249">
    <property type="entry name" value="Thioredoxin-like_sf"/>
</dbReference>
<dbReference type="AlphaFoldDB" id="A0A835LP53"/>
<keyword evidence="3" id="KW-1185">Reference proteome</keyword>
<reference evidence="2 3" key="1">
    <citation type="submission" date="2020-10" db="EMBL/GenBank/DDBJ databases">
        <title>The Coptis chinensis genome and diversification of protoberbering-type alkaloids.</title>
        <authorList>
            <person name="Wang B."/>
            <person name="Shu S."/>
            <person name="Song C."/>
            <person name="Liu Y."/>
        </authorList>
    </citation>
    <scope>NUCLEOTIDE SEQUENCE [LARGE SCALE GENOMIC DNA]</scope>
    <source>
        <strain evidence="2">HL-2020</strain>
        <tissue evidence="2">Leaf</tissue>
    </source>
</reference>
<dbReference type="InterPro" id="IPR000866">
    <property type="entry name" value="AhpC/TSA"/>
</dbReference>
<dbReference type="InterPro" id="IPR047262">
    <property type="entry name" value="PRX-like1"/>
</dbReference>
<organism evidence="2 3">
    <name type="scientific">Coptis chinensis</name>
    <dbReference type="NCBI Taxonomy" id="261450"/>
    <lineage>
        <taxon>Eukaryota</taxon>
        <taxon>Viridiplantae</taxon>
        <taxon>Streptophyta</taxon>
        <taxon>Embryophyta</taxon>
        <taxon>Tracheophyta</taxon>
        <taxon>Spermatophyta</taxon>
        <taxon>Magnoliopsida</taxon>
        <taxon>Ranunculales</taxon>
        <taxon>Ranunculaceae</taxon>
        <taxon>Coptidoideae</taxon>
        <taxon>Coptis</taxon>
    </lineage>
</organism>
<dbReference type="SUPFAM" id="SSF52833">
    <property type="entry name" value="Thioredoxin-like"/>
    <property type="match status" value="1"/>
</dbReference>
<dbReference type="EMBL" id="JADFTS010000006">
    <property type="protein sequence ID" value="KAF9599692.1"/>
    <property type="molecule type" value="Genomic_DNA"/>
</dbReference>
<dbReference type="PANTHER" id="PTHR43640:SF1">
    <property type="entry name" value="THIOREDOXIN-DEPENDENT PEROXIREDOXIN"/>
    <property type="match status" value="1"/>
</dbReference>
<dbReference type="GO" id="GO:0016209">
    <property type="term" value="F:antioxidant activity"/>
    <property type="evidence" value="ECO:0007669"/>
    <property type="project" value="InterPro"/>
</dbReference>
<accession>A0A835LP53</accession>
<dbReference type="GO" id="GO:0016491">
    <property type="term" value="F:oxidoreductase activity"/>
    <property type="evidence" value="ECO:0007669"/>
    <property type="project" value="InterPro"/>
</dbReference>
<sequence>MAMASVATPPLFHSLRTLATKISLCHSSFHLSSQRSFFPSLQLTKDVNKPARKLIIRAARTESRRVSLGFRAPDFQLSEPLTGKMWKLDDFEAYPALLVMFICNHCPFVIHLKKDIVKLSDFYMKKGLAVVAISSNSVVTHPQDGPEFMAEDASFFRYPFPYLYDESQDVARAFGTVCTPEFFLFKKDGRRPFELVYHGQFDDSRPSNNLPVTGRDLSVAIDCVLSAQPLKSVQRPRYCPFFPLCCLCFELQAYTTKTTFSTPLKYWMQYKVASRKENVTCRHRFQFQRDHNLTVRVTFISFILLQRKVSELWLRGKWLMCNVSYPVIGRWRRFTS</sequence>
<dbReference type="OrthoDB" id="1308at2759"/>
<dbReference type="Pfam" id="PF00578">
    <property type="entry name" value="AhpC-TSA"/>
    <property type="match status" value="1"/>
</dbReference>
<evidence type="ECO:0000313" key="3">
    <source>
        <dbReference type="Proteomes" id="UP000631114"/>
    </source>
</evidence>
<evidence type="ECO:0000313" key="2">
    <source>
        <dbReference type="EMBL" id="KAF9599692.1"/>
    </source>
</evidence>
<comment type="caution">
    <text evidence="2">The sequence shown here is derived from an EMBL/GenBank/DDBJ whole genome shotgun (WGS) entry which is preliminary data.</text>
</comment>
<gene>
    <name evidence="2" type="ORF">IFM89_001638</name>
</gene>
<name>A0A835LP53_9MAGN</name>
<dbReference type="Proteomes" id="UP000631114">
    <property type="component" value="Unassembled WGS sequence"/>
</dbReference>
<proteinExistence type="predicted"/>
<protein>
    <recommendedName>
        <fullName evidence="1">Thioredoxin domain-containing protein</fullName>
    </recommendedName>
</protein>
<dbReference type="Gene3D" id="3.40.30.10">
    <property type="entry name" value="Glutaredoxin"/>
    <property type="match status" value="1"/>
</dbReference>
<dbReference type="InterPro" id="IPR013766">
    <property type="entry name" value="Thioredoxin_domain"/>
</dbReference>
<dbReference type="CDD" id="cd02969">
    <property type="entry name" value="PRX_like1"/>
    <property type="match status" value="1"/>
</dbReference>
<evidence type="ECO:0000259" key="1">
    <source>
        <dbReference type="PROSITE" id="PS51352"/>
    </source>
</evidence>